<accession>A0A7Y2H204</accession>
<organism evidence="7 8">
    <name type="scientific">Eiseniibacteriota bacterium</name>
    <dbReference type="NCBI Taxonomy" id="2212470"/>
    <lineage>
        <taxon>Bacteria</taxon>
        <taxon>Candidatus Eiseniibacteriota</taxon>
    </lineage>
</organism>
<sequence>MKILVCVKQVPATDSRIKPTGDGVGVDLSSVDWIINPYDEFAIEEALQLKAKHDGEVVVVSIGGDKVEDAMRSALALGVDTAEVIKDAGSAASDSLGIAKGLAAIAKRHNPDLILCGKQAVDDDQMAVPAMLAELLDLPQATVVVGMEVAEDGKSAKVDREIEGGHEKIEVTFPAVIATQKGLNEPRYANLKGIMAAKKKKIEVLSAADLGLGEFGSKVEVLAVNPPAEKTGARMIEGDAAAQVTELIKVLHDEEKII</sequence>
<protein>
    <recommendedName>
        <fullName evidence="2">Electron transfer flavoprotein subunit beta</fullName>
    </recommendedName>
    <alternativeName>
        <fullName evidence="5">Electron transfer flavoprotein small subunit</fullName>
    </alternativeName>
</protein>
<evidence type="ECO:0000256" key="5">
    <source>
        <dbReference type="ARBA" id="ARBA00042002"/>
    </source>
</evidence>
<evidence type="ECO:0000256" key="3">
    <source>
        <dbReference type="ARBA" id="ARBA00022448"/>
    </source>
</evidence>
<keyword evidence="4" id="KW-0249">Electron transport</keyword>
<dbReference type="InterPro" id="IPR033948">
    <property type="entry name" value="ETF_beta_N"/>
</dbReference>
<comment type="similarity">
    <text evidence="1">Belongs to the ETF beta-subunit/FixA family.</text>
</comment>
<comment type="caution">
    <text evidence="7">The sequence shown here is derived from an EMBL/GenBank/DDBJ whole genome shotgun (WGS) entry which is preliminary data.</text>
</comment>
<dbReference type="CDD" id="cd01714">
    <property type="entry name" value="ETF_beta"/>
    <property type="match status" value="1"/>
</dbReference>
<dbReference type="Pfam" id="PF01012">
    <property type="entry name" value="ETF"/>
    <property type="match status" value="1"/>
</dbReference>
<dbReference type="PROSITE" id="PS01065">
    <property type="entry name" value="ETF_BETA"/>
    <property type="match status" value="1"/>
</dbReference>
<evidence type="ECO:0000256" key="2">
    <source>
        <dbReference type="ARBA" id="ARBA00016797"/>
    </source>
</evidence>
<reference evidence="7 8" key="1">
    <citation type="submission" date="2020-03" db="EMBL/GenBank/DDBJ databases">
        <title>Metabolic flexibility allows generalist bacteria to become dominant in a frequently disturbed ecosystem.</title>
        <authorList>
            <person name="Chen Y.-J."/>
            <person name="Leung P.M."/>
            <person name="Bay S.K."/>
            <person name="Hugenholtz P."/>
            <person name="Kessler A.J."/>
            <person name="Shelley G."/>
            <person name="Waite D.W."/>
            <person name="Cook P.L."/>
            <person name="Greening C."/>
        </authorList>
    </citation>
    <scope>NUCLEOTIDE SEQUENCE [LARGE SCALE GENOMIC DNA]</scope>
    <source>
        <strain evidence="7">SS_bin_28</strain>
    </source>
</reference>
<dbReference type="Gene3D" id="3.40.50.620">
    <property type="entry name" value="HUPs"/>
    <property type="match status" value="1"/>
</dbReference>
<evidence type="ECO:0000256" key="1">
    <source>
        <dbReference type="ARBA" id="ARBA00007557"/>
    </source>
</evidence>
<evidence type="ECO:0000313" key="8">
    <source>
        <dbReference type="Proteomes" id="UP000547674"/>
    </source>
</evidence>
<evidence type="ECO:0000259" key="6">
    <source>
        <dbReference type="SMART" id="SM00893"/>
    </source>
</evidence>
<dbReference type="InterPro" id="IPR012255">
    <property type="entry name" value="ETF_b"/>
</dbReference>
<dbReference type="SUPFAM" id="SSF52402">
    <property type="entry name" value="Adenine nucleotide alpha hydrolases-like"/>
    <property type="match status" value="1"/>
</dbReference>
<dbReference type="InterPro" id="IPR014729">
    <property type="entry name" value="Rossmann-like_a/b/a_fold"/>
</dbReference>
<evidence type="ECO:0000256" key="4">
    <source>
        <dbReference type="ARBA" id="ARBA00022982"/>
    </source>
</evidence>
<keyword evidence="3" id="KW-0813">Transport</keyword>
<dbReference type="PANTHER" id="PTHR21294">
    <property type="entry name" value="ELECTRON TRANSFER FLAVOPROTEIN BETA-SUBUNIT"/>
    <property type="match status" value="1"/>
</dbReference>
<dbReference type="InterPro" id="IPR014730">
    <property type="entry name" value="ETF_a/b_N"/>
</dbReference>
<evidence type="ECO:0000313" key="7">
    <source>
        <dbReference type="EMBL" id="NNF06589.1"/>
    </source>
</evidence>
<dbReference type="PIRSF" id="PIRSF000090">
    <property type="entry name" value="Beta-ETF"/>
    <property type="match status" value="1"/>
</dbReference>
<feature type="domain" description="Electron transfer flavoprotein alpha/beta-subunit N-terminal" evidence="6">
    <location>
        <begin position="23"/>
        <end position="214"/>
    </location>
</feature>
<gene>
    <name evidence="7" type="ORF">HKN21_07495</name>
</gene>
<dbReference type="PANTHER" id="PTHR21294:SF8">
    <property type="entry name" value="ELECTRON TRANSFER FLAVOPROTEIN SUBUNIT BETA"/>
    <property type="match status" value="1"/>
</dbReference>
<dbReference type="GO" id="GO:0009055">
    <property type="term" value="F:electron transfer activity"/>
    <property type="evidence" value="ECO:0007669"/>
    <property type="project" value="InterPro"/>
</dbReference>
<dbReference type="Proteomes" id="UP000547674">
    <property type="component" value="Unassembled WGS sequence"/>
</dbReference>
<proteinExistence type="inferred from homology"/>
<dbReference type="EMBL" id="JABDJR010000292">
    <property type="protein sequence ID" value="NNF06589.1"/>
    <property type="molecule type" value="Genomic_DNA"/>
</dbReference>
<name>A0A7Y2H204_UNCEI</name>
<dbReference type="AlphaFoldDB" id="A0A7Y2H204"/>
<dbReference type="InterPro" id="IPR000049">
    <property type="entry name" value="ET-Flavoprotein_bsu_CS"/>
</dbReference>
<dbReference type="SMART" id="SM00893">
    <property type="entry name" value="ETF"/>
    <property type="match status" value="1"/>
</dbReference>